<organism evidence="1">
    <name type="scientific">Amphimedon queenslandica</name>
    <name type="common">Sponge</name>
    <dbReference type="NCBI Taxonomy" id="400682"/>
    <lineage>
        <taxon>Eukaryota</taxon>
        <taxon>Metazoa</taxon>
        <taxon>Porifera</taxon>
        <taxon>Demospongiae</taxon>
        <taxon>Heteroscleromorpha</taxon>
        <taxon>Haplosclerida</taxon>
        <taxon>Niphatidae</taxon>
        <taxon>Amphimedon</taxon>
    </lineage>
</organism>
<evidence type="ECO:0000313" key="1">
    <source>
        <dbReference type="EnsemblMetazoa" id="Aqu2.1.36491_001"/>
    </source>
</evidence>
<reference evidence="1" key="1">
    <citation type="submission" date="2017-05" db="UniProtKB">
        <authorList>
            <consortium name="EnsemblMetazoa"/>
        </authorList>
    </citation>
    <scope>IDENTIFICATION</scope>
</reference>
<sequence length="71" mass="8377">MHIDVLMLCRKFELIPIKIGFFMNFLSCSKIVLKSLYYIVQGTWPNFAKIEKKKFSIFIILSNTYTCTYAI</sequence>
<accession>A0A1X7V905</accession>
<protein>
    <submittedName>
        <fullName evidence="1">Uncharacterized protein</fullName>
    </submittedName>
</protein>
<dbReference type="EnsemblMetazoa" id="Aqu2.1.36491_001">
    <property type="protein sequence ID" value="Aqu2.1.36491_001"/>
    <property type="gene ID" value="Aqu2.1.36491"/>
</dbReference>
<dbReference type="AlphaFoldDB" id="A0A1X7V905"/>
<dbReference type="InParanoid" id="A0A1X7V905"/>
<name>A0A1X7V905_AMPQE</name>
<proteinExistence type="predicted"/>